<proteinExistence type="predicted"/>
<name>A0ACC2CM55_DIPCM</name>
<comment type="caution">
    <text evidence="1">The sequence shown here is derived from an EMBL/GenBank/DDBJ whole genome shotgun (WGS) entry which is preliminary data.</text>
</comment>
<organism evidence="1 2">
    <name type="scientific">Diphasiastrum complanatum</name>
    <name type="common">Issler's clubmoss</name>
    <name type="synonym">Lycopodium complanatum</name>
    <dbReference type="NCBI Taxonomy" id="34168"/>
    <lineage>
        <taxon>Eukaryota</taxon>
        <taxon>Viridiplantae</taxon>
        <taxon>Streptophyta</taxon>
        <taxon>Embryophyta</taxon>
        <taxon>Tracheophyta</taxon>
        <taxon>Lycopodiopsida</taxon>
        <taxon>Lycopodiales</taxon>
        <taxon>Lycopodiaceae</taxon>
        <taxon>Lycopodioideae</taxon>
        <taxon>Diphasiastrum</taxon>
    </lineage>
</organism>
<protein>
    <submittedName>
        <fullName evidence="1">Uncharacterized protein</fullName>
    </submittedName>
</protein>
<dbReference type="Proteomes" id="UP001162992">
    <property type="component" value="Chromosome 9"/>
</dbReference>
<gene>
    <name evidence="1" type="ORF">O6H91_09G020100</name>
</gene>
<sequence length="402" mass="44982">MILTQISRMWKVLVALAFAGLALYLGADPFKLSFIAQFPDFQTLYVEQPTWAAAFSYPKDSHNKLQKADLRFVNEIHGPESIVFDVHGRGPYTGLSDGRIVRWDGAEKGWKDFAYTSPNRSEICQPKIPPQPNVAFEHVCGRPLGLRFSKKTGELFIADAYHGLLVVGPDGGLAKSLATEAEGEPFKFTNDLDLDDEGNVYFTDSSTKFQRRNFFAAIVAGDNTGRLLKYNPSTQETRVLLRGLLFANGVALSKDKSFLIVAESTGSRNWACRLQRYWLKGAKAGTAELFALLPGFPDNVRKNEAGEFWVAIYCRRNLRHHILGPRPLLRKLIFKLPIPLKYLPVFYNGKPQGMVLKYSADGVLVDVLEDDTGKVVKFVSEVEERDGKLWLGTVLLPHIAVL</sequence>
<dbReference type="EMBL" id="CM055100">
    <property type="protein sequence ID" value="KAJ7542964.1"/>
    <property type="molecule type" value="Genomic_DNA"/>
</dbReference>
<evidence type="ECO:0000313" key="1">
    <source>
        <dbReference type="EMBL" id="KAJ7542964.1"/>
    </source>
</evidence>
<reference evidence="2" key="1">
    <citation type="journal article" date="2024" name="Proc. Natl. Acad. Sci. U.S.A.">
        <title>Extraordinary preservation of gene collinearity over three hundred million years revealed in homosporous lycophytes.</title>
        <authorList>
            <person name="Li C."/>
            <person name="Wickell D."/>
            <person name="Kuo L.Y."/>
            <person name="Chen X."/>
            <person name="Nie B."/>
            <person name="Liao X."/>
            <person name="Peng D."/>
            <person name="Ji J."/>
            <person name="Jenkins J."/>
            <person name="Williams M."/>
            <person name="Shu S."/>
            <person name="Plott C."/>
            <person name="Barry K."/>
            <person name="Rajasekar S."/>
            <person name="Grimwood J."/>
            <person name="Han X."/>
            <person name="Sun S."/>
            <person name="Hou Z."/>
            <person name="He W."/>
            <person name="Dai G."/>
            <person name="Sun C."/>
            <person name="Schmutz J."/>
            <person name="Leebens-Mack J.H."/>
            <person name="Li F.W."/>
            <person name="Wang L."/>
        </authorList>
    </citation>
    <scope>NUCLEOTIDE SEQUENCE [LARGE SCALE GENOMIC DNA]</scope>
    <source>
        <strain evidence="2">cv. PW_Plant_1</strain>
    </source>
</reference>
<accession>A0ACC2CM55</accession>
<keyword evidence="2" id="KW-1185">Reference proteome</keyword>
<evidence type="ECO:0000313" key="2">
    <source>
        <dbReference type="Proteomes" id="UP001162992"/>
    </source>
</evidence>